<evidence type="ECO:0000313" key="1">
    <source>
        <dbReference type="EMBL" id="KAK3787090.1"/>
    </source>
</evidence>
<proteinExistence type="predicted"/>
<evidence type="ECO:0000313" key="2">
    <source>
        <dbReference type="Proteomes" id="UP001283361"/>
    </source>
</evidence>
<name>A0AAE1AGJ9_9GAST</name>
<comment type="caution">
    <text evidence="1">The sequence shown here is derived from an EMBL/GenBank/DDBJ whole genome shotgun (WGS) entry which is preliminary data.</text>
</comment>
<accession>A0AAE1AGJ9</accession>
<dbReference type="EMBL" id="JAWDGP010001906">
    <property type="protein sequence ID" value="KAK3787090.1"/>
    <property type="molecule type" value="Genomic_DNA"/>
</dbReference>
<dbReference type="Proteomes" id="UP001283361">
    <property type="component" value="Unassembled WGS sequence"/>
</dbReference>
<dbReference type="AlphaFoldDB" id="A0AAE1AGJ9"/>
<reference evidence="1" key="1">
    <citation type="journal article" date="2023" name="G3 (Bethesda)">
        <title>A reference genome for the long-term kleptoplast-retaining sea slug Elysia crispata morphotype clarki.</title>
        <authorList>
            <person name="Eastman K.E."/>
            <person name="Pendleton A.L."/>
            <person name="Shaikh M.A."/>
            <person name="Suttiyut T."/>
            <person name="Ogas R."/>
            <person name="Tomko P."/>
            <person name="Gavelis G."/>
            <person name="Widhalm J.R."/>
            <person name="Wisecaver J.H."/>
        </authorList>
    </citation>
    <scope>NUCLEOTIDE SEQUENCE</scope>
    <source>
        <strain evidence="1">ECLA1</strain>
    </source>
</reference>
<keyword evidence="2" id="KW-1185">Reference proteome</keyword>
<sequence>MNPTRLEAKGLCPANQRAISKAVGEGEMINRDKRRSKCSPQRRPLTHATQDAGVCQALNSDRISFAKTGACHTKGNGRSATMNAIMKESGQVRQEALLSELWAVQFLRLIYICLLIVSSRSEAVLLPVAWTAWDFISSLEEALELALLALPLLLLPSTSTVTNLNPGSNDRKPQHTSSLKAAVVGISETLRFSRDLNDQGNPMTTRRLSEIEIGSACLMRKIHAHQESAFYLNLSSLGFRFIQPKNDGPALE</sequence>
<organism evidence="1 2">
    <name type="scientific">Elysia crispata</name>
    <name type="common">lettuce slug</name>
    <dbReference type="NCBI Taxonomy" id="231223"/>
    <lineage>
        <taxon>Eukaryota</taxon>
        <taxon>Metazoa</taxon>
        <taxon>Spiralia</taxon>
        <taxon>Lophotrochozoa</taxon>
        <taxon>Mollusca</taxon>
        <taxon>Gastropoda</taxon>
        <taxon>Heterobranchia</taxon>
        <taxon>Euthyneura</taxon>
        <taxon>Panpulmonata</taxon>
        <taxon>Sacoglossa</taxon>
        <taxon>Placobranchoidea</taxon>
        <taxon>Plakobranchidae</taxon>
        <taxon>Elysia</taxon>
    </lineage>
</organism>
<gene>
    <name evidence="1" type="ORF">RRG08_035264</name>
</gene>
<protein>
    <submittedName>
        <fullName evidence="1">Uncharacterized protein</fullName>
    </submittedName>
</protein>